<evidence type="ECO:0000313" key="2">
    <source>
        <dbReference type="EMBL" id="GEO94605.1"/>
    </source>
</evidence>
<protein>
    <submittedName>
        <fullName evidence="2">Uncharacterized protein</fullName>
    </submittedName>
</protein>
<dbReference type="Proteomes" id="UP000321103">
    <property type="component" value="Unassembled WGS sequence"/>
</dbReference>
<evidence type="ECO:0000256" key="1">
    <source>
        <dbReference type="SAM" id="MobiDB-lite"/>
    </source>
</evidence>
<dbReference type="EMBL" id="BJZS01000022">
    <property type="protein sequence ID" value="GEO94605.1"/>
    <property type="molecule type" value="Genomic_DNA"/>
</dbReference>
<feature type="compositionally biased region" description="Polar residues" evidence="1">
    <location>
        <begin position="26"/>
        <end position="38"/>
    </location>
</feature>
<keyword evidence="3" id="KW-1185">Reference proteome</keyword>
<dbReference type="AlphaFoldDB" id="A0A512IA74"/>
<reference evidence="2 3" key="1">
    <citation type="submission" date="2019-07" db="EMBL/GenBank/DDBJ databases">
        <title>Whole genome shotgun sequence of Kocuria turfanensis NBRC 107627.</title>
        <authorList>
            <person name="Hosoyama A."/>
            <person name="Uohara A."/>
            <person name="Ohji S."/>
            <person name="Ichikawa N."/>
        </authorList>
    </citation>
    <scope>NUCLEOTIDE SEQUENCE [LARGE SCALE GENOMIC DNA]</scope>
    <source>
        <strain evidence="2 3">NBRC 107627</strain>
    </source>
</reference>
<comment type="caution">
    <text evidence="2">The sequence shown here is derived from an EMBL/GenBank/DDBJ whole genome shotgun (WGS) entry which is preliminary data.</text>
</comment>
<name>A0A512IA74_9MICC</name>
<feature type="compositionally biased region" description="Basic and acidic residues" evidence="1">
    <location>
        <begin position="65"/>
        <end position="74"/>
    </location>
</feature>
<accession>A0A512IA74</accession>
<organism evidence="2 3">
    <name type="scientific">Kocuria turfanensis</name>
    <dbReference type="NCBI Taxonomy" id="388357"/>
    <lineage>
        <taxon>Bacteria</taxon>
        <taxon>Bacillati</taxon>
        <taxon>Actinomycetota</taxon>
        <taxon>Actinomycetes</taxon>
        <taxon>Micrococcales</taxon>
        <taxon>Micrococcaceae</taxon>
        <taxon>Kocuria</taxon>
    </lineage>
</organism>
<sequence>MITTGGKPHSSWYSGYSGLGALEAAMSTTSTDACTQKATEAGSPRRRRDGAADTEGMQAFHGRRAAWDTRERQGFARSSG</sequence>
<evidence type="ECO:0000313" key="3">
    <source>
        <dbReference type="Proteomes" id="UP000321103"/>
    </source>
</evidence>
<feature type="region of interest" description="Disordered" evidence="1">
    <location>
        <begin position="26"/>
        <end position="80"/>
    </location>
</feature>
<proteinExistence type="predicted"/>
<gene>
    <name evidence="2" type="ORF">KTU01_07280</name>
</gene>